<comment type="caution">
    <text evidence="4">The sequence shown here is derived from an EMBL/GenBank/DDBJ whole genome shotgun (WGS) entry which is preliminary data.</text>
</comment>
<proteinExistence type="predicted"/>
<name>A0A562VGU4_9ACTN</name>
<evidence type="ECO:0000313" key="5">
    <source>
        <dbReference type="Proteomes" id="UP000321617"/>
    </source>
</evidence>
<keyword evidence="5" id="KW-1185">Reference proteome</keyword>
<dbReference type="SUPFAM" id="SSF69593">
    <property type="entry name" value="Glycerol-3-phosphate (1)-acyltransferase"/>
    <property type="match status" value="1"/>
</dbReference>
<dbReference type="Pfam" id="PF01553">
    <property type="entry name" value="Acyltransferase"/>
    <property type="match status" value="1"/>
</dbReference>
<dbReference type="Proteomes" id="UP000321617">
    <property type="component" value="Unassembled WGS sequence"/>
</dbReference>
<dbReference type="GO" id="GO:0006654">
    <property type="term" value="P:phosphatidic acid biosynthetic process"/>
    <property type="evidence" value="ECO:0007669"/>
    <property type="project" value="TreeGrafter"/>
</dbReference>
<evidence type="ECO:0000259" key="3">
    <source>
        <dbReference type="SMART" id="SM00563"/>
    </source>
</evidence>
<dbReference type="GO" id="GO:0005886">
    <property type="term" value="C:plasma membrane"/>
    <property type="evidence" value="ECO:0007669"/>
    <property type="project" value="TreeGrafter"/>
</dbReference>
<protein>
    <submittedName>
        <fullName evidence="4">1-acyl-sn-glycerol-3-phosphate acyltransferase</fullName>
    </submittedName>
</protein>
<reference evidence="4 5" key="1">
    <citation type="journal article" date="2013" name="Stand. Genomic Sci.">
        <title>Genomic Encyclopedia of Type Strains, Phase I: The one thousand microbial genomes (KMG-I) project.</title>
        <authorList>
            <person name="Kyrpides N.C."/>
            <person name="Woyke T."/>
            <person name="Eisen J.A."/>
            <person name="Garrity G."/>
            <person name="Lilburn T.G."/>
            <person name="Beck B.J."/>
            <person name="Whitman W.B."/>
            <person name="Hugenholtz P."/>
            <person name="Klenk H.P."/>
        </authorList>
    </citation>
    <scope>NUCLEOTIDE SEQUENCE [LARGE SCALE GENOMIC DNA]</scope>
    <source>
        <strain evidence="4 5">DSM 45044</strain>
    </source>
</reference>
<dbReference type="EMBL" id="VLLL01000001">
    <property type="protein sequence ID" value="TWJ17098.1"/>
    <property type="molecule type" value="Genomic_DNA"/>
</dbReference>
<dbReference type="SMART" id="SM00563">
    <property type="entry name" value="PlsC"/>
    <property type="match status" value="1"/>
</dbReference>
<evidence type="ECO:0000313" key="4">
    <source>
        <dbReference type="EMBL" id="TWJ17098.1"/>
    </source>
</evidence>
<accession>A0A562VGU4</accession>
<dbReference type="GO" id="GO:0003841">
    <property type="term" value="F:1-acylglycerol-3-phosphate O-acyltransferase activity"/>
    <property type="evidence" value="ECO:0007669"/>
    <property type="project" value="TreeGrafter"/>
</dbReference>
<evidence type="ECO:0000256" key="1">
    <source>
        <dbReference type="ARBA" id="ARBA00022679"/>
    </source>
</evidence>
<dbReference type="PANTHER" id="PTHR10434:SF11">
    <property type="entry name" value="1-ACYL-SN-GLYCEROL-3-PHOSPHATE ACYLTRANSFERASE"/>
    <property type="match status" value="1"/>
</dbReference>
<evidence type="ECO:0000256" key="2">
    <source>
        <dbReference type="ARBA" id="ARBA00023315"/>
    </source>
</evidence>
<feature type="domain" description="Phospholipid/glycerol acyltransferase" evidence="3">
    <location>
        <begin position="35"/>
        <end position="154"/>
    </location>
</feature>
<organism evidence="4 5">
    <name type="scientific">Stackebrandtia albiflava</name>
    <dbReference type="NCBI Taxonomy" id="406432"/>
    <lineage>
        <taxon>Bacteria</taxon>
        <taxon>Bacillati</taxon>
        <taxon>Actinomycetota</taxon>
        <taxon>Actinomycetes</taxon>
        <taxon>Glycomycetales</taxon>
        <taxon>Glycomycetaceae</taxon>
        <taxon>Stackebrandtia</taxon>
    </lineage>
</organism>
<dbReference type="AlphaFoldDB" id="A0A562VGU4"/>
<dbReference type="InterPro" id="IPR002123">
    <property type="entry name" value="Plipid/glycerol_acylTrfase"/>
</dbReference>
<keyword evidence="2 4" id="KW-0012">Acyltransferase</keyword>
<dbReference type="PANTHER" id="PTHR10434">
    <property type="entry name" value="1-ACYL-SN-GLYCEROL-3-PHOSPHATE ACYLTRANSFERASE"/>
    <property type="match status" value="1"/>
</dbReference>
<gene>
    <name evidence="4" type="ORF">LX16_0013</name>
</gene>
<dbReference type="CDD" id="cd07989">
    <property type="entry name" value="LPLAT_AGPAT-like"/>
    <property type="match status" value="1"/>
</dbReference>
<sequence length="248" mass="27374">MLYGLLKWVVVGPWLRLIYRPKVEGLSHIPRRGAAIVASNHVSFSDSIFLPLVVRRKIVFIAKSEYFTGKGLKGLFSRLFFSGVGAIPVDRTGGRAAQAALDTGMRVLNEGELFGIYPEGTRSPDGRLYRGKTGVARLALQSQAPVIPVAMLNTGELQPIGKRLPSIGRVRIRIGEPIDFTRYDGMAGDRIVERAVTDQIMYALMELSGQDYIDEYATKAKALKEQADASAAEAAEVVRVERRRRRGL</sequence>
<keyword evidence="1 4" id="KW-0808">Transferase</keyword>
<dbReference type="OrthoDB" id="9808424at2"/>
<dbReference type="RefSeq" id="WP_147131124.1">
    <property type="nucleotide sequence ID" value="NZ_BAABIJ010000009.1"/>
</dbReference>